<dbReference type="InterPro" id="IPR021139">
    <property type="entry name" value="NYN"/>
</dbReference>
<dbReference type="PANTHER" id="PTHR35458:SF8">
    <property type="entry name" value="SLR0650 PROTEIN"/>
    <property type="match status" value="1"/>
</dbReference>
<dbReference type="GO" id="GO:0004540">
    <property type="term" value="F:RNA nuclease activity"/>
    <property type="evidence" value="ECO:0007669"/>
    <property type="project" value="InterPro"/>
</dbReference>
<evidence type="ECO:0000259" key="1">
    <source>
        <dbReference type="Pfam" id="PF01936"/>
    </source>
</evidence>
<evidence type="ECO:0000313" key="2">
    <source>
        <dbReference type="EMBL" id="RMB18500.1"/>
    </source>
</evidence>
<proteinExistence type="predicted"/>
<accession>A0A3M0DE68</accession>
<comment type="caution">
    <text evidence="2">The sequence shown here is derived from an EMBL/GenBank/DDBJ whole genome shotgun (WGS) entry which is preliminary data.</text>
</comment>
<organism evidence="2 3">
    <name type="scientific">Haloplanus aerogenes</name>
    <dbReference type="NCBI Taxonomy" id="660522"/>
    <lineage>
        <taxon>Archaea</taxon>
        <taxon>Methanobacteriati</taxon>
        <taxon>Methanobacteriota</taxon>
        <taxon>Stenosarchaea group</taxon>
        <taxon>Halobacteria</taxon>
        <taxon>Halobacteriales</taxon>
        <taxon>Haloferacaceae</taxon>
        <taxon>Haloplanus</taxon>
    </lineage>
</organism>
<dbReference type="EMBL" id="REFS01000003">
    <property type="protein sequence ID" value="RMB18500.1"/>
    <property type="molecule type" value="Genomic_DNA"/>
</dbReference>
<protein>
    <submittedName>
        <fullName evidence="2">Uncharacterized LabA/DUF88 family protein</fullName>
    </submittedName>
</protein>
<sequence length="179" mass="19918">MSKEFSRAPFSWANVTDIHPNQRVAILADAQNLYHSAQSLYSRNIDYSALLSKGVSERELVRAIAYVIRADSPEEERFFEALQEIGFETKIKDIKTFGDGSKKADWDVGISLDAVTLANHVDVVVLCTGDGDFSRLCSHLRHEGVRVEVMAFGSSTADELVDAADSFLDLAEREETFLL</sequence>
<gene>
    <name evidence="2" type="ORF">ATH50_1960</name>
</gene>
<feature type="domain" description="NYN" evidence="1">
    <location>
        <begin position="23"/>
        <end position="170"/>
    </location>
</feature>
<reference evidence="2 3" key="1">
    <citation type="journal article" date="2015" name="Stand. Genomic Sci.">
        <title>Genomic Encyclopedia of Bacterial and Archaeal Type Strains, Phase III: the genomes of soil and plant-associated and newly described type strains.</title>
        <authorList>
            <person name="Whitman W.B."/>
            <person name="Woyke T."/>
            <person name="Klenk H.P."/>
            <person name="Zhou Y."/>
            <person name="Lilburn T.G."/>
            <person name="Beck B.J."/>
            <person name="De Vos P."/>
            <person name="Vandamme P."/>
            <person name="Eisen J.A."/>
            <person name="Garrity G."/>
            <person name="Hugenholtz P."/>
            <person name="Kyrpides N.C."/>
        </authorList>
    </citation>
    <scope>NUCLEOTIDE SEQUENCE [LARGE SCALE GENOMIC DNA]</scope>
    <source>
        <strain evidence="2 3">CGMCC 1.10124</strain>
    </source>
</reference>
<dbReference type="Pfam" id="PF01936">
    <property type="entry name" value="NYN"/>
    <property type="match status" value="1"/>
</dbReference>
<dbReference type="PANTHER" id="PTHR35458">
    <property type="entry name" value="SLR0755 PROTEIN"/>
    <property type="match status" value="1"/>
</dbReference>
<dbReference type="CDD" id="cd10911">
    <property type="entry name" value="PIN_LabA"/>
    <property type="match status" value="1"/>
</dbReference>
<dbReference type="Gene3D" id="3.40.50.1010">
    <property type="entry name" value="5'-nuclease"/>
    <property type="match status" value="1"/>
</dbReference>
<dbReference type="InterPro" id="IPR047140">
    <property type="entry name" value="LabA"/>
</dbReference>
<dbReference type="AlphaFoldDB" id="A0A3M0DE68"/>
<evidence type="ECO:0000313" key="3">
    <source>
        <dbReference type="Proteomes" id="UP000277326"/>
    </source>
</evidence>
<dbReference type="Proteomes" id="UP000277326">
    <property type="component" value="Unassembled WGS sequence"/>
</dbReference>
<name>A0A3M0DE68_9EURY</name>